<proteinExistence type="predicted"/>
<organism evidence="2 3">
    <name type="scientific">Pseudochryseolinea flava</name>
    <dbReference type="NCBI Taxonomy" id="2059302"/>
    <lineage>
        <taxon>Bacteria</taxon>
        <taxon>Pseudomonadati</taxon>
        <taxon>Bacteroidota</taxon>
        <taxon>Cytophagia</taxon>
        <taxon>Cytophagales</taxon>
        <taxon>Fulvivirgaceae</taxon>
        <taxon>Pseudochryseolinea</taxon>
    </lineage>
</organism>
<reference evidence="2 3" key="1">
    <citation type="submission" date="2018-06" db="EMBL/GenBank/DDBJ databases">
        <title>Chryseolinea flavus sp. nov., a member of the phylum Bacteroidetes isolated from soil.</title>
        <authorList>
            <person name="Li Y."/>
            <person name="Wang J."/>
        </authorList>
    </citation>
    <scope>NUCLEOTIDE SEQUENCE [LARGE SCALE GENOMIC DNA]</scope>
    <source>
        <strain evidence="2 3">SDU1-6</strain>
    </source>
</reference>
<gene>
    <name evidence="2" type="ORF">DQQ10_03855</name>
</gene>
<evidence type="ECO:0000313" key="3">
    <source>
        <dbReference type="Proteomes" id="UP000251889"/>
    </source>
</evidence>
<dbReference type="PROSITE" id="PS50005">
    <property type="entry name" value="TPR"/>
    <property type="match status" value="1"/>
</dbReference>
<feature type="repeat" description="TPR" evidence="1">
    <location>
        <begin position="186"/>
        <end position="219"/>
    </location>
</feature>
<evidence type="ECO:0000313" key="2">
    <source>
        <dbReference type="EMBL" id="RAW03230.1"/>
    </source>
</evidence>
<dbReference type="PANTHER" id="PTHR44395">
    <property type="match status" value="1"/>
</dbReference>
<dbReference type="OrthoDB" id="1490552at2"/>
<protein>
    <submittedName>
        <fullName evidence="2">Peptidase</fullName>
    </submittedName>
</protein>
<dbReference type="SMART" id="SM00028">
    <property type="entry name" value="TPR"/>
    <property type="match status" value="2"/>
</dbReference>
<keyword evidence="3" id="KW-1185">Reference proteome</keyword>
<dbReference type="EMBL" id="QMFY01000001">
    <property type="protein sequence ID" value="RAW03230.1"/>
    <property type="molecule type" value="Genomic_DNA"/>
</dbReference>
<dbReference type="RefSeq" id="WP_112745445.1">
    <property type="nucleotide sequence ID" value="NZ_QMFY01000001.1"/>
</dbReference>
<dbReference type="PANTHER" id="PTHR44395:SF1">
    <property type="entry name" value="PROTEIN O-MANNOSYL-TRANSFERASE TMTC3"/>
    <property type="match status" value="1"/>
</dbReference>
<keyword evidence="1" id="KW-0802">TPR repeat</keyword>
<dbReference type="InterPro" id="IPR011990">
    <property type="entry name" value="TPR-like_helical_dom_sf"/>
</dbReference>
<evidence type="ECO:0000256" key="1">
    <source>
        <dbReference type="PROSITE-ProRule" id="PRU00339"/>
    </source>
</evidence>
<dbReference type="AlphaFoldDB" id="A0A364Y8F9"/>
<comment type="caution">
    <text evidence="2">The sequence shown here is derived from an EMBL/GenBank/DDBJ whole genome shotgun (WGS) entry which is preliminary data.</text>
</comment>
<name>A0A364Y8F9_9BACT</name>
<sequence>MIKTRIILLVVSVALIAIIFLLPKVVIENDAPLASGDSTAQTKPEMHKPIAPETGNAIKAVRSLYEKSSEKEKNAIFADSLADLYREAGKFDSSAWFAEDAAKFYGTPGSWTKAGDQYYEAYTFAVDAKKQGMLARKAQDIYKQVLAENPKNLDVKTKLAMTYMTEAPMQGVALLREILEVDPTHEEALYNLGMLSVQSRQYDKAVGHLEKLIKISPEHIQGRLLLGISLMETGDKKGAREQLEKVKQLDNDPAVQETVDSYLKDLK</sequence>
<dbReference type="Pfam" id="PF14559">
    <property type="entry name" value="TPR_19"/>
    <property type="match status" value="1"/>
</dbReference>
<dbReference type="Gene3D" id="1.25.40.10">
    <property type="entry name" value="Tetratricopeptide repeat domain"/>
    <property type="match status" value="1"/>
</dbReference>
<dbReference type="Proteomes" id="UP000251889">
    <property type="component" value="Unassembled WGS sequence"/>
</dbReference>
<dbReference type="InterPro" id="IPR019734">
    <property type="entry name" value="TPR_rpt"/>
</dbReference>
<dbReference type="SUPFAM" id="SSF48452">
    <property type="entry name" value="TPR-like"/>
    <property type="match status" value="1"/>
</dbReference>
<accession>A0A364Y8F9</accession>